<proteinExistence type="inferred from homology"/>
<dbReference type="InterPro" id="IPR003265">
    <property type="entry name" value="HhH-GPD_domain"/>
</dbReference>
<dbReference type="InterPro" id="IPR044298">
    <property type="entry name" value="MIG/MutY"/>
</dbReference>
<dbReference type="Gene3D" id="1.10.1670.10">
    <property type="entry name" value="Helix-hairpin-Helix base-excision DNA repair enzymes (C-terminal)"/>
    <property type="match status" value="1"/>
</dbReference>
<accession>A0A2T1A3S3</accession>
<dbReference type="PANTHER" id="PTHR42944:SF1">
    <property type="entry name" value="ADENINE DNA GLYCOSYLASE"/>
    <property type="match status" value="1"/>
</dbReference>
<dbReference type="InterPro" id="IPR004036">
    <property type="entry name" value="Endonuclease-III-like_CS2"/>
</dbReference>
<dbReference type="FunFam" id="1.10.340.30:FF:000003">
    <property type="entry name" value="A/G-specific adenine glycosylase"/>
    <property type="match status" value="1"/>
</dbReference>
<dbReference type="Pfam" id="PF00633">
    <property type="entry name" value="HHH"/>
    <property type="match status" value="1"/>
</dbReference>
<dbReference type="InterPro" id="IPR023170">
    <property type="entry name" value="HhH_base_excis_C"/>
</dbReference>
<dbReference type="GO" id="GO:0000701">
    <property type="term" value="F:purine-specific mismatch base pair DNA N-glycosylase activity"/>
    <property type="evidence" value="ECO:0007669"/>
    <property type="project" value="UniProtKB-EC"/>
</dbReference>
<evidence type="ECO:0000256" key="1">
    <source>
        <dbReference type="ARBA" id="ARBA00000843"/>
    </source>
</evidence>
<keyword evidence="6" id="KW-0004">4Fe-4S</keyword>
<dbReference type="Gene3D" id="1.10.340.30">
    <property type="entry name" value="Hypothetical protein, domain 2"/>
    <property type="match status" value="1"/>
</dbReference>
<evidence type="ECO:0000256" key="4">
    <source>
        <dbReference type="ARBA" id="ARBA00012045"/>
    </source>
</evidence>
<keyword evidence="10" id="KW-0408">Iron</keyword>
<dbReference type="GO" id="GO:0006298">
    <property type="term" value="P:mismatch repair"/>
    <property type="evidence" value="ECO:0007669"/>
    <property type="project" value="TreeGrafter"/>
</dbReference>
<organism evidence="15 16">
    <name type="scientific">Antricoccus suffuscus</name>
    <dbReference type="NCBI Taxonomy" id="1629062"/>
    <lineage>
        <taxon>Bacteria</taxon>
        <taxon>Bacillati</taxon>
        <taxon>Actinomycetota</taxon>
        <taxon>Actinomycetes</taxon>
        <taxon>Geodermatophilales</taxon>
        <taxon>Antricoccaceae</taxon>
        <taxon>Antricoccus</taxon>
    </lineage>
</organism>
<evidence type="ECO:0000256" key="10">
    <source>
        <dbReference type="ARBA" id="ARBA00023004"/>
    </source>
</evidence>
<evidence type="ECO:0000256" key="12">
    <source>
        <dbReference type="ARBA" id="ARBA00023204"/>
    </source>
</evidence>
<dbReference type="InterPro" id="IPR011257">
    <property type="entry name" value="DNA_glycosylase"/>
</dbReference>
<keyword evidence="9" id="KW-0378">Hydrolase</keyword>
<dbReference type="AlphaFoldDB" id="A0A2T1A3S3"/>
<evidence type="ECO:0000256" key="8">
    <source>
        <dbReference type="ARBA" id="ARBA00022763"/>
    </source>
</evidence>
<dbReference type="PROSITE" id="PS01155">
    <property type="entry name" value="ENDONUCLEASE_III_2"/>
    <property type="match status" value="1"/>
</dbReference>
<evidence type="ECO:0000256" key="7">
    <source>
        <dbReference type="ARBA" id="ARBA00022723"/>
    </source>
</evidence>
<dbReference type="SUPFAM" id="SSF48150">
    <property type="entry name" value="DNA-glycosylase"/>
    <property type="match status" value="1"/>
</dbReference>
<comment type="similarity">
    <text evidence="3">Belongs to the Nth/MutY family.</text>
</comment>
<dbReference type="CDD" id="cd00056">
    <property type="entry name" value="ENDO3c"/>
    <property type="match status" value="1"/>
</dbReference>
<comment type="catalytic activity">
    <reaction evidence="1">
        <text>Hydrolyzes free adenine bases from 7,8-dihydro-8-oxoguanine:adenine mismatched double-stranded DNA, leaving an apurinic site.</text>
        <dbReference type="EC" id="3.2.2.31"/>
    </reaction>
</comment>
<dbReference type="Pfam" id="PF00730">
    <property type="entry name" value="HhH-GPD"/>
    <property type="match status" value="1"/>
</dbReference>
<sequence>MPRNATQSAIGAHLLAERIIDWYDVNARDLPWRGVDVDPWAVMVSEFMLQQTPVNRVLPVFEAWMVKWPAPADLAAESVGEAVRMWGKLGYPRRALRLHAAAGAIVADHGGVVPRDVDDLKALPGVGDYTAAAIASFAYGQRIAVVDTNVRRVVHRAVLGAAEAGQSTTKADFALTDSLLPSTPQRAARMSIGLMELGALLCTATNPVCERCPLRTDCAWVAAGRPAYDGKPKRVQKFAGTDRQVRGLLMDVLRDNERAVTKADLDVVWQDADQRERALDGLLRDGLAVIDENGLFALPD</sequence>
<feature type="domain" description="HhH-GPD" evidence="14">
    <location>
        <begin position="48"/>
        <end position="200"/>
    </location>
</feature>
<dbReference type="GO" id="GO:0006284">
    <property type="term" value="P:base-excision repair"/>
    <property type="evidence" value="ECO:0007669"/>
    <property type="project" value="InterPro"/>
</dbReference>
<evidence type="ECO:0000259" key="14">
    <source>
        <dbReference type="SMART" id="SM00478"/>
    </source>
</evidence>
<evidence type="ECO:0000256" key="3">
    <source>
        <dbReference type="ARBA" id="ARBA00008343"/>
    </source>
</evidence>
<evidence type="ECO:0000256" key="5">
    <source>
        <dbReference type="ARBA" id="ARBA00022023"/>
    </source>
</evidence>
<evidence type="ECO:0000313" key="16">
    <source>
        <dbReference type="Proteomes" id="UP000237752"/>
    </source>
</evidence>
<evidence type="ECO:0000256" key="2">
    <source>
        <dbReference type="ARBA" id="ARBA00001966"/>
    </source>
</evidence>
<dbReference type="RefSeq" id="WP_202862423.1">
    <property type="nucleotide sequence ID" value="NZ_PVUE01000003.1"/>
</dbReference>
<comment type="caution">
    <text evidence="15">The sequence shown here is derived from an EMBL/GenBank/DDBJ whole genome shotgun (WGS) entry which is preliminary data.</text>
</comment>
<evidence type="ECO:0000313" key="15">
    <source>
        <dbReference type="EMBL" id="PRZ43194.1"/>
    </source>
</evidence>
<dbReference type="GO" id="GO:0034039">
    <property type="term" value="F:8-oxo-7,8-dihydroguanine DNA N-glycosylase activity"/>
    <property type="evidence" value="ECO:0007669"/>
    <property type="project" value="TreeGrafter"/>
</dbReference>
<name>A0A2T1A3S3_9ACTN</name>
<evidence type="ECO:0000256" key="13">
    <source>
        <dbReference type="ARBA" id="ARBA00023295"/>
    </source>
</evidence>
<comment type="cofactor">
    <cofactor evidence="2">
        <name>[4Fe-4S] cluster</name>
        <dbReference type="ChEBI" id="CHEBI:49883"/>
    </cofactor>
</comment>
<dbReference type="GO" id="GO:0035485">
    <property type="term" value="F:adenine/guanine mispair binding"/>
    <property type="evidence" value="ECO:0007669"/>
    <property type="project" value="TreeGrafter"/>
</dbReference>
<dbReference type="SMART" id="SM00478">
    <property type="entry name" value="ENDO3c"/>
    <property type="match status" value="1"/>
</dbReference>
<dbReference type="GO" id="GO:0032357">
    <property type="term" value="F:oxidized purine DNA binding"/>
    <property type="evidence" value="ECO:0007669"/>
    <property type="project" value="TreeGrafter"/>
</dbReference>
<keyword evidence="11" id="KW-0411">Iron-sulfur</keyword>
<dbReference type="Proteomes" id="UP000237752">
    <property type="component" value="Unassembled WGS sequence"/>
</dbReference>
<protein>
    <recommendedName>
        <fullName evidence="5">Adenine DNA glycosylase</fullName>
        <ecNumber evidence="4">3.2.2.31</ecNumber>
    </recommendedName>
</protein>
<dbReference type="InterPro" id="IPR000445">
    <property type="entry name" value="HhH_motif"/>
</dbReference>
<keyword evidence="16" id="KW-1185">Reference proteome</keyword>
<dbReference type="EC" id="3.2.2.31" evidence="4"/>
<dbReference type="PANTHER" id="PTHR42944">
    <property type="entry name" value="ADENINE DNA GLYCOSYLASE"/>
    <property type="match status" value="1"/>
</dbReference>
<keyword evidence="12" id="KW-0234">DNA repair</keyword>
<evidence type="ECO:0000256" key="6">
    <source>
        <dbReference type="ARBA" id="ARBA00022485"/>
    </source>
</evidence>
<dbReference type="GO" id="GO:0046872">
    <property type="term" value="F:metal ion binding"/>
    <property type="evidence" value="ECO:0007669"/>
    <property type="project" value="UniProtKB-KW"/>
</dbReference>
<evidence type="ECO:0000256" key="11">
    <source>
        <dbReference type="ARBA" id="ARBA00023014"/>
    </source>
</evidence>
<dbReference type="EMBL" id="PVUE01000003">
    <property type="protein sequence ID" value="PRZ43194.1"/>
    <property type="molecule type" value="Genomic_DNA"/>
</dbReference>
<keyword evidence="13" id="KW-0326">Glycosidase</keyword>
<dbReference type="GO" id="GO:0051539">
    <property type="term" value="F:4 iron, 4 sulfur cluster binding"/>
    <property type="evidence" value="ECO:0007669"/>
    <property type="project" value="UniProtKB-KW"/>
</dbReference>
<evidence type="ECO:0000256" key="9">
    <source>
        <dbReference type="ARBA" id="ARBA00022801"/>
    </source>
</evidence>
<reference evidence="15 16" key="1">
    <citation type="submission" date="2018-03" db="EMBL/GenBank/DDBJ databases">
        <title>Genomic Encyclopedia of Archaeal and Bacterial Type Strains, Phase II (KMG-II): from individual species to whole genera.</title>
        <authorList>
            <person name="Goeker M."/>
        </authorList>
    </citation>
    <scope>NUCLEOTIDE SEQUENCE [LARGE SCALE GENOMIC DNA]</scope>
    <source>
        <strain evidence="15 16">DSM 100065</strain>
    </source>
</reference>
<keyword evidence="8" id="KW-0227">DNA damage</keyword>
<keyword evidence="7" id="KW-0479">Metal-binding</keyword>
<gene>
    <name evidence="15" type="ORF">CLV47_103252</name>
</gene>